<dbReference type="InterPro" id="IPR011989">
    <property type="entry name" value="ARM-like"/>
</dbReference>
<dbReference type="GO" id="GO:0005634">
    <property type="term" value="C:nucleus"/>
    <property type="evidence" value="ECO:0007669"/>
    <property type="project" value="TreeGrafter"/>
</dbReference>
<evidence type="ECO:0000313" key="2">
    <source>
        <dbReference type="EMBL" id="KAK0947580.1"/>
    </source>
</evidence>
<dbReference type="PANTHER" id="PTHR23346:SF19">
    <property type="entry name" value="PROTEASOME ADAPTER AND SCAFFOLD PROTEIN ECM29"/>
    <property type="match status" value="1"/>
</dbReference>
<dbReference type="GO" id="GO:0000502">
    <property type="term" value="C:proteasome complex"/>
    <property type="evidence" value="ECO:0007669"/>
    <property type="project" value="UniProtKB-KW"/>
</dbReference>
<sequence length="121" mass="13670">MNDIWNALVKDSTATIDKYFDDIMEDLLTSILGKEWRVRQACCAAVADLVQGRPLDRYEQYLERIWTQCFRVLDDIKESVRAAAASLARVLTGVLTRALEADHSATKNASAMLKHVLPFLL</sequence>
<name>A0AAN6JXI8_9PEZI</name>
<protein>
    <submittedName>
        <fullName evidence="2">Proteasome component M29</fullName>
    </submittedName>
</protein>
<dbReference type="Proteomes" id="UP001175353">
    <property type="component" value="Unassembled WGS sequence"/>
</dbReference>
<reference evidence="2" key="1">
    <citation type="submission" date="2023-06" db="EMBL/GenBank/DDBJ databases">
        <title>Black Yeasts Isolated from many extreme environments.</title>
        <authorList>
            <person name="Coleine C."/>
            <person name="Stajich J.E."/>
            <person name="Selbmann L."/>
        </authorList>
    </citation>
    <scope>NUCLEOTIDE SEQUENCE</scope>
    <source>
        <strain evidence="2">CCFEE 5200</strain>
    </source>
</reference>
<comment type="caution">
    <text evidence="2">The sequence shown here is derived from an EMBL/GenBank/DDBJ whole genome shotgun (WGS) entry which is preliminary data.</text>
</comment>
<dbReference type="GO" id="GO:0005737">
    <property type="term" value="C:cytoplasm"/>
    <property type="evidence" value="ECO:0007669"/>
    <property type="project" value="TreeGrafter"/>
</dbReference>
<keyword evidence="1" id="KW-0677">Repeat</keyword>
<gene>
    <name evidence="2" type="primary">ECM29_7</name>
    <name evidence="2" type="ORF">LTR91_027114</name>
</gene>
<dbReference type="InterPro" id="IPR016024">
    <property type="entry name" value="ARM-type_fold"/>
</dbReference>
<dbReference type="PANTHER" id="PTHR23346">
    <property type="entry name" value="TRANSLATIONAL ACTIVATOR GCN1-RELATED"/>
    <property type="match status" value="1"/>
</dbReference>
<proteinExistence type="predicted"/>
<dbReference type="GO" id="GO:0060090">
    <property type="term" value="F:molecular adaptor activity"/>
    <property type="evidence" value="ECO:0007669"/>
    <property type="project" value="TreeGrafter"/>
</dbReference>
<evidence type="ECO:0000256" key="1">
    <source>
        <dbReference type="ARBA" id="ARBA00022737"/>
    </source>
</evidence>
<feature type="non-terminal residue" evidence="2">
    <location>
        <position position="121"/>
    </location>
</feature>
<dbReference type="Gene3D" id="1.25.10.10">
    <property type="entry name" value="Leucine-rich Repeat Variant"/>
    <property type="match status" value="1"/>
</dbReference>
<dbReference type="Pfam" id="PF12755">
    <property type="entry name" value="Vac14_Fab1_bd"/>
    <property type="match status" value="1"/>
</dbReference>
<dbReference type="GO" id="GO:0036503">
    <property type="term" value="P:ERAD pathway"/>
    <property type="evidence" value="ECO:0007669"/>
    <property type="project" value="TreeGrafter"/>
</dbReference>
<keyword evidence="2" id="KW-0647">Proteasome</keyword>
<dbReference type="EMBL" id="JAUJLE010002135">
    <property type="protein sequence ID" value="KAK0947580.1"/>
    <property type="molecule type" value="Genomic_DNA"/>
</dbReference>
<accession>A0AAN6JXI8</accession>
<organism evidence="2 3">
    <name type="scientific">Friedmanniomyces endolithicus</name>
    <dbReference type="NCBI Taxonomy" id="329885"/>
    <lineage>
        <taxon>Eukaryota</taxon>
        <taxon>Fungi</taxon>
        <taxon>Dikarya</taxon>
        <taxon>Ascomycota</taxon>
        <taxon>Pezizomycotina</taxon>
        <taxon>Dothideomycetes</taxon>
        <taxon>Dothideomycetidae</taxon>
        <taxon>Mycosphaerellales</taxon>
        <taxon>Teratosphaeriaceae</taxon>
        <taxon>Friedmanniomyces</taxon>
    </lineage>
</organism>
<dbReference type="SUPFAM" id="SSF48371">
    <property type="entry name" value="ARM repeat"/>
    <property type="match status" value="1"/>
</dbReference>
<evidence type="ECO:0000313" key="3">
    <source>
        <dbReference type="Proteomes" id="UP001175353"/>
    </source>
</evidence>
<keyword evidence="3" id="KW-1185">Reference proteome</keyword>
<dbReference type="AlphaFoldDB" id="A0AAN6JXI8"/>